<dbReference type="EMBL" id="JAGIOF010000001">
    <property type="protein sequence ID" value="MBP2385639.1"/>
    <property type="molecule type" value="Genomic_DNA"/>
</dbReference>
<dbReference type="PANTHER" id="PTHR43335:SF4">
    <property type="entry name" value="ABC TRANSPORTER, ATP-BINDING PROTEIN"/>
    <property type="match status" value="1"/>
</dbReference>
<keyword evidence="3" id="KW-0547">Nucleotide-binding</keyword>
<dbReference type="Pfam" id="PF00005">
    <property type="entry name" value="ABC_tran"/>
    <property type="match status" value="1"/>
</dbReference>
<dbReference type="PROSITE" id="PS00211">
    <property type="entry name" value="ABC_TRANSPORTER_1"/>
    <property type="match status" value="1"/>
</dbReference>
<reference evidence="6 7" key="1">
    <citation type="submission" date="2021-03" db="EMBL/GenBank/DDBJ databases">
        <title>Sequencing the genomes of 1000 actinobacteria strains.</title>
        <authorList>
            <person name="Klenk H.-P."/>
        </authorList>
    </citation>
    <scope>NUCLEOTIDE SEQUENCE [LARGE SCALE GENOMIC DNA]</scope>
    <source>
        <strain evidence="6 7">DSM 15797</strain>
    </source>
</reference>
<dbReference type="PANTHER" id="PTHR43335">
    <property type="entry name" value="ABC TRANSPORTER, ATP-BINDING PROTEIN"/>
    <property type="match status" value="1"/>
</dbReference>
<dbReference type="PROSITE" id="PS50893">
    <property type="entry name" value="ABC_TRANSPORTER_2"/>
    <property type="match status" value="1"/>
</dbReference>
<dbReference type="InterPro" id="IPR027417">
    <property type="entry name" value="P-loop_NTPase"/>
</dbReference>
<evidence type="ECO:0000256" key="2">
    <source>
        <dbReference type="ARBA" id="ARBA00022448"/>
    </source>
</evidence>
<organism evidence="6 7">
    <name type="scientific">Paeniglutamicibacter kerguelensis</name>
    <dbReference type="NCBI Taxonomy" id="254788"/>
    <lineage>
        <taxon>Bacteria</taxon>
        <taxon>Bacillati</taxon>
        <taxon>Actinomycetota</taxon>
        <taxon>Actinomycetes</taxon>
        <taxon>Micrococcales</taxon>
        <taxon>Micrococcaceae</taxon>
        <taxon>Paeniglutamicibacter</taxon>
    </lineage>
</organism>
<dbReference type="InterPro" id="IPR017871">
    <property type="entry name" value="ABC_transporter-like_CS"/>
</dbReference>
<protein>
    <submittedName>
        <fullName evidence="6">ABC-2 type transport system ATP-binding protein</fullName>
    </submittedName>
</protein>
<dbReference type="InterPro" id="IPR003593">
    <property type="entry name" value="AAA+_ATPase"/>
</dbReference>
<keyword evidence="4 6" id="KW-0067">ATP-binding</keyword>
<proteinExistence type="inferred from homology"/>
<dbReference type="GO" id="GO:0005524">
    <property type="term" value="F:ATP binding"/>
    <property type="evidence" value="ECO:0007669"/>
    <property type="project" value="UniProtKB-KW"/>
</dbReference>
<evidence type="ECO:0000256" key="3">
    <source>
        <dbReference type="ARBA" id="ARBA00022741"/>
    </source>
</evidence>
<accession>A0ABS4XB06</accession>
<dbReference type="Gene3D" id="3.40.50.300">
    <property type="entry name" value="P-loop containing nucleotide triphosphate hydrolases"/>
    <property type="match status" value="1"/>
</dbReference>
<comment type="caution">
    <text evidence="6">The sequence shown here is derived from an EMBL/GenBank/DDBJ whole genome shotgun (WGS) entry which is preliminary data.</text>
</comment>
<gene>
    <name evidence="6" type="ORF">JOF47_001150</name>
</gene>
<evidence type="ECO:0000259" key="5">
    <source>
        <dbReference type="PROSITE" id="PS50893"/>
    </source>
</evidence>
<evidence type="ECO:0000256" key="4">
    <source>
        <dbReference type="ARBA" id="ARBA00022840"/>
    </source>
</evidence>
<sequence length="245" mass="26346">MTTRAGIKAERISKALDGLPVLDDVSLDVEPSQVHALIGLNGAGKTTLMRILLGMLKPDRGSVMLAGSPVSGAGALPWSRVGQMLETPFAYPELSARENVYSSARLHGMDRKTADVSTGHALAALGLDQYAAKRTGTLSLGNRQRVGLAAALVHAPNVIVLDEPTNSLDPRGVLVLRRLLRDACRDRRAAVLVSSHHLDEVARMADRISVLHRGRIIGTLLPGTADLERRFFDLVLESDVQGQEQ</sequence>
<dbReference type="SUPFAM" id="SSF52540">
    <property type="entry name" value="P-loop containing nucleoside triphosphate hydrolases"/>
    <property type="match status" value="1"/>
</dbReference>
<dbReference type="RefSeq" id="WP_209996518.1">
    <property type="nucleotide sequence ID" value="NZ_BAAAJY010000007.1"/>
</dbReference>
<dbReference type="Proteomes" id="UP001296993">
    <property type="component" value="Unassembled WGS sequence"/>
</dbReference>
<feature type="domain" description="ABC transporter" evidence="5">
    <location>
        <begin position="7"/>
        <end position="238"/>
    </location>
</feature>
<evidence type="ECO:0000313" key="7">
    <source>
        <dbReference type="Proteomes" id="UP001296993"/>
    </source>
</evidence>
<evidence type="ECO:0000313" key="6">
    <source>
        <dbReference type="EMBL" id="MBP2385639.1"/>
    </source>
</evidence>
<evidence type="ECO:0000256" key="1">
    <source>
        <dbReference type="ARBA" id="ARBA00005417"/>
    </source>
</evidence>
<comment type="similarity">
    <text evidence="1">Belongs to the ABC transporter superfamily.</text>
</comment>
<dbReference type="SMART" id="SM00382">
    <property type="entry name" value="AAA"/>
    <property type="match status" value="1"/>
</dbReference>
<keyword evidence="2" id="KW-0813">Transport</keyword>
<keyword evidence="7" id="KW-1185">Reference proteome</keyword>
<name>A0ABS4XB06_9MICC</name>
<dbReference type="InterPro" id="IPR003439">
    <property type="entry name" value="ABC_transporter-like_ATP-bd"/>
</dbReference>